<evidence type="ECO:0000313" key="5">
    <source>
        <dbReference type="EMBL" id="MFC4242577.1"/>
    </source>
</evidence>
<name>A0ABV8Q572_9MICO</name>
<accession>A0ABV8Q572</accession>
<dbReference type="InterPro" id="IPR017871">
    <property type="entry name" value="ABC_transporter-like_CS"/>
</dbReference>
<dbReference type="GO" id="GO:0005524">
    <property type="term" value="F:ATP binding"/>
    <property type="evidence" value="ECO:0007669"/>
    <property type="project" value="UniProtKB-KW"/>
</dbReference>
<keyword evidence="2" id="KW-0547">Nucleotide-binding</keyword>
<dbReference type="SMART" id="SM00382">
    <property type="entry name" value="AAA"/>
    <property type="match status" value="1"/>
</dbReference>
<dbReference type="CDD" id="cd03293">
    <property type="entry name" value="ABC_NrtD_SsuB_transporters"/>
    <property type="match status" value="1"/>
</dbReference>
<dbReference type="EMBL" id="JBHSCN010000003">
    <property type="protein sequence ID" value="MFC4242577.1"/>
    <property type="molecule type" value="Genomic_DNA"/>
</dbReference>
<dbReference type="Proteomes" id="UP001595900">
    <property type="component" value="Unassembled WGS sequence"/>
</dbReference>
<comment type="caution">
    <text evidence="5">The sequence shown here is derived from an EMBL/GenBank/DDBJ whole genome shotgun (WGS) entry which is preliminary data.</text>
</comment>
<keyword evidence="6" id="KW-1185">Reference proteome</keyword>
<evidence type="ECO:0000256" key="3">
    <source>
        <dbReference type="ARBA" id="ARBA00022840"/>
    </source>
</evidence>
<dbReference type="PANTHER" id="PTHR42788:SF2">
    <property type="entry name" value="ABC TRANSPORTER ATP-BINDING PROTEIN"/>
    <property type="match status" value="1"/>
</dbReference>
<evidence type="ECO:0000256" key="2">
    <source>
        <dbReference type="ARBA" id="ARBA00022741"/>
    </source>
</evidence>
<evidence type="ECO:0000259" key="4">
    <source>
        <dbReference type="PROSITE" id="PS50893"/>
    </source>
</evidence>
<dbReference type="Gene3D" id="3.40.50.300">
    <property type="entry name" value="P-loop containing nucleotide triphosphate hydrolases"/>
    <property type="match status" value="1"/>
</dbReference>
<dbReference type="PROSITE" id="PS00211">
    <property type="entry name" value="ABC_TRANSPORTER_1"/>
    <property type="match status" value="1"/>
</dbReference>
<reference evidence="6" key="1">
    <citation type="journal article" date="2019" name="Int. J. Syst. Evol. Microbiol.">
        <title>The Global Catalogue of Microorganisms (GCM) 10K type strain sequencing project: providing services to taxonomists for standard genome sequencing and annotation.</title>
        <authorList>
            <consortium name="The Broad Institute Genomics Platform"/>
            <consortium name="The Broad Institute Genome Sequencing Center for Infectious Disease"/>
            <person name="Wu L."/>
            <person name="Ma J."/>
        </authorList>
    </citation>
    <scope>NUCLEOTIDE SEQUENCE [LARGE SCALE GENOMIC DNA]</scope>
    <source>
        <strain evidence="6">CGMCC 1.10363</strain>
    </source>
</reference>
<dbReference type="InterPro" id="IPR003593">
    <property type="entry name" value="AAA+_ATPase"/>
</dbReference>
<dbReference type="SUPFAM" id="SSF52540">
    <property type="entry name" value="P-loop containing nucleoside triphosphate hydrolases"/>
    <property type="match status" value="1"/>
</dbReference>
<dbReference type="PANTHER" id="PTHR42788">
    <property type="entry name" value="TAURINE IMPORT ATP-BINDING PROTEIN-RELATED"/>
    <property type="match status" value="1"/>
</dbReference>
<evidence type="ECO:0000256" key="1">
    <source>
        <dbReference type="ARBA" id="ARBA00022448"/>
    </source>
</evidence>
<dbReference type="InterPro" id="IPR027417">
    <property type="entry name" value="P-loop_NTPase"/>
</dbReference>
<dbReference type="InterPro" id="IPR050166">
    <property type="entry name" value="ABC_transporter_ATP-bind"/>
</dbReference>
<dbReference type="InterPro" id="IPR003439">
    <property type="entry name" value="ABC_transporter-like_ATP-bd"/>
</dbReference>
<keyword evidence="3 5" id="KW-0067">ATP-binding</keyword>
<organism evidence="5 6">
    <name type="scientific">Gryllotalpicola reticulitermitis</name>
    <dbReference type="NCBI Taxonomy" id="1184153"/>
    <lineage>
        <taxon>Bacteria</taxon>
        <taxon>Bacillati</taxon>
        <taxon>Actinomycetota</taxon>
        <taxon>Actinomycetes</taxon>
        <taxon>Micrococcales</taxon>
        <taxon>Microbacteriaceae</taxon>
        <taxon>Gryllotalpicola</taxon>
    </lineage>
</organism>
<keyword evidence="1" id="KW-0813">Transport</keyword>
<sequence length="275" mass="29858">MTIAPQAPARTGRAELTIDGVSREFPSTSGAATVALDRASFTVQPGEFLSIIGPSGCGKSTLFNIIAGLDLPSSGSVRINGENIVGQQGHVGYLLQKDLLLPWRSILNNVIIGMEISGVPKKKAREIAMPFLEAYGLKDFAGHRPDQLSGGMRQRAALLRTVLFNRDLILLDEPFGKLDAQTRATMQEWLLDLWDDFQKTVVFVTHDIDEAVYLSDRVIVMSARPGRIIADIPITLSRPRKSAVVTSDEFVAYKTRILSLLHGDGGAETSKGALS</sequence>
<evidence type="ECO:0000313" key="6">
    <source>
        <dbReference type="Proteomes" id="UP001595900"/>
    </source>
</evidence>
<proteinExistence type="predicted"/>
<gene>
    <name evidence="5" type="ORF">ACFOYW_04260</name>
</gene>
<feature type="domain" description="ABC transporter" evidence="4">
    <location>
        <begin position="16"/>
        <end position="248"/>
    </location>
</feature>
<protein>
    <submittedName>
        <fullName evidence="5">ABC transporter ATP-binding protein</fullName>
    </submittedName>
</protein>
<dbReference type="RefSeq" id="WP_390227444.1">
    <property type="nucleotide sequence ID" value="NZ_JBHSCN010000003.1"/>
</dbReference>
<dbReference type="Pfam" id="PF00005">
    <property type="entry name" value="ABC_tran"/>
    <property type="match status" value="1"/>
</dbReference>
<dbReference type="PROSITE" id="PS50893">
    <property type="entry name" value="ABC_TRANSPORTER_2"/>
    <property type="match status" value="1"/>
</dbReference>